<sequence>MELGCSPARPGGRSARVLPEWDSAPKTLKLSPGAVVLLETRAALSEKTRRLGPVEGRESPGGRDIVCFQAAAEAEMELGCSPARPGAAA</sequence>
<dbReference type="AlphaFoldDB" id="A0AAV7UD51"/>
<dbReference type="EMBL" id="JANPWB010000005">
    <property type="protein sequence ID" value="KAJ1187012.1"/>
    <property type="molecule type" value="Genomic_DNA"/>
</dbReference>
<name>A0AAV7UD51_PLEWA</name>
<protein>
    <submittedName>
        <fullName evidence="1">Uncharacterized protein</fullName>
    </submittedName>
</protein>
<accession>A0AAV7UD51</accession>
<reference evidence="1" key="1">
    <citation type="journal article" date="2022" name="bioRxiv">
        <title>Sequencing and chromosome-scale assembly of the giantPleurodeles waltlgenome.</title>
        <authorList>
            <person name="Brown T."/>
            <person name="Elewa A."/>
            <person name="Iarovenko S."/>
            <person name="Subramanian E."/>
            <person name="Araus A.J."/>
            <person name="Petzold A."/>
            <person name="Susuki M."/>
            <person name="Suzuki K.-i.T."/>
            <person name="Hayashi T."/>
            <person name="Toyoda A."/>
            <person name="Oliveira C."/>
            <person name="Osipova E."/>
            <person name="Leigh N.D."/>
            <person name="Simon A."/>
            <person name="Yun M.H."/>
        </authorList>
    </citation>
    <scope>NUCLEOTIDE SEQUENCE</scope>
    <source>
        <strain evidence="1">20211129_DDA</strain>
        <tissue evidence="1">Liver</tissue>
    </source>
</reference>
<organism evidence="1 2">
    <name type="scientific">Pleurodeles waltl</name>
    <name type="common">Iberian ribbed newt</name>
    <dbReference type="NCBI Taxonomy" id="8319"/>
    <lineage>
        <taxon>Eukaryota</taxon>
        <taxon>Metazoa</taxon>
        <taxon>Chordata</taxon>
        <taxon>Craniata</taxon>
        <taxon>Vertebrata</taxon>
        <taxon>Euteleostomi</taxon>
        <taxon>Amphibia</taxon>
        <taxon>Batrachia</taxon>
        <taxon>Caudata</taxon>
        <taxon>Salamandroidea</taxon>
        <taxon>Salamandridae</taxon>
        <taxon>Pleurodelinae</taxon>
        <taxon>Pleurodeles</taxon>
    </lineage>
</organism>
<evidence type="ECO:0000313" key="2">
    <source>
        <dbReference type="Proteomes" id="UP001066276"/>
    </source>
</evidence>
<comment type="caution">
    <text evidence="1">The sequence shown here is derived from an EMBL/GenBank/DDBJ whole genome shotgun (WGS) entry which is preliminary data.</text>
</comment>
<proteinExistence type="predicted"/>
<keyword evidence="2" id="KW-1185">Reference proteome</keyword>
<gene>
    <name evidence="1" type="ORF">NDU88_003791</name>
</gene>
<evidence type="ECO:0000313" key="1">
    <source>
        <dbReference type="EMBL" id="KAJ1187012.1"/>
    </source>
</evidence>
<dbReference type="Proteomes" id="UP001066276">
    <property type="component" value="Chromosome 3_1"/>
</dbReference>